<evidence type="ECO:0008006" key="3">
    <source>
        <dbReference type="Google" id="ProtNLM"/>
    </source>
</evidence>
<accession>A0A1M4Y3P4</accession>
<organism evidence="1 2">
    <name type="scientific">Chryseobacterium takakiae</name>
    <dbReference type="NCBI Taxonomy" id="1302685"/>
    <lineage>
        <taxon>Bacteria</taxon>
        <taxon>Pseudomonadati</taxon>
        <taxon>Bacteroidota</taxon>
        <taxon>Flavobacteriia</taxon>
        <taxon>Flavobacteriales</taxon>
        <taxon>Weeksellaceae</taxon>
        <taxon>Chryseobacterium group</taxon>
        <taxon>Chryseobacterium</taxon>
    </lineage>
</organism>
<protein>
    <recommendedName>
        <fullName evidence="3">Zinc-finger</fullName>
    </recommendedName>
</protein>
<reference evidence="2" key="1">
    <citation type="submission" date="2016-11" db="EMBL/GenBank/DDBJ databases">
        <authorList>
            <person name="Varghese N."/>
            <person name="Submissions S."/>
        </authorList>
    </citation>
    <scope>NUCLEOTIDE SEQUENCE [LARGE SCALE GENOMIC DNA]</scope>
    <source>
        <strain evidence="2">DSM 26898</strain>
    </source>
</reference>
<proteinExistence type="predicted"/>
<keyword evidence="2" id="KW-1185">Reference proteome</keyword>
<gene>
    <name evidence="1" type="ORF">SAMN05444408_107103</name>
</gene>
<dbReference type="RefSeq" id="WP_072884773.1">
    <property type="nucleotide sequence ID" value="NZ_FQVO01000007.1"/>
</dbReference>
<evidence type="ECO:0000313" key="1">
    <source>
        <dbReference type="EMBL" id="SHF00318.1"/>
    </source>
</evidence>
<dbReference type="EMBL" id="FQVO01000007">
    <property type="protein sequence ID" value="SHF00318.1"/>
    <property type="molecule type" value="Genomic_DNA"/>
</dbReference>
<name>A0A1M4Y3P4_9FLAO</name>
<dbReference type="OrthoDB" id="1262821at2"/>
<sequence length="88" mass="10221">MKFINNLLHNCEETSLNIVKSEETSLSVSEWLKVKFHIAFCKCCRNFGKQTKAMDKALQYHFHENISGKETKASDALKNKIKENLQKM</sequence>
<dbReference type="Proteomes" id="UP000184236">
    <property type="component" value="Unassembled WGS sequence"/>
</dbReference>
<evidence type="ECO:0000313" key="2">
    <source>
        <dbReference type="Proteomes" id="UP000184236"/>
    </source>
</evidence>
<dbReference type="STRING" id="1302685.SAMN05444408_107103"/>
<dbReference type="AlphaFoldDB" id="A0A1M4Y3P4"/>